<organism evidence="2 3">
    <name type="scientific">Luteibacter flocculans</name>
    <dbReference type="NCBI Taxonomy" id="2780091"/>
    <lineage>
        <taxon>Bacteria</taxon>
        <taxon>Pseudomonadati</taxon>
        <taxon>Pseudomonadota</taxon>
        <taxon>Gammaproteobacteria</taxon>
        <taxon>Lysobacterales</taxon>
        <taxon>Rhodanobacteraceae</taxon>
        <taxon>Luteibacter</taxon>
    </lineage>
</organism>
<reference evidence="2" key="1">
    <citation type="submission" date="2020-10" db="EMBL/GenBank/DDBJ databases">
        <title>Whole-genome sequence of Luteibacter sp. EIF3.</title>
        <authorList>
            <person name="Friedrich I."/>
            <person name="Hertel R."/>
            <person name="Daniel R."/>
        </authorList>
    </citation>
    <scope>NUCLEOTIDE SEQUENCE</scope>
    <source>
        <strain evidence="2">EIF3</strain>
    </source>
</reference>
<name>A0ABY4T2R4_9GAMM</name>
<gene>
    <name evidence="2" type="ORF">IM816_10520</name>
</gene>
<dbReference type="Proteomes" id="UP001056681">
    <property type="component" value="Chromosome"/>
</dbReference>
<sequence length="188" mass="19898">MLSKMNSLVVFGMVLGVTAVCHANAPMPPSVFDMIRTGDRTAGFAEVFRMSGLTSADFGQGTTTFLVARDSRCTPEQHSRMTHLSHVEEARSYVLNHAVKGDLTILKSGNKVTLASYFPMGQVGARQIVDASHPVTIKTIGGDEIVLSLANGALHLGDAVALEGMTYGGADGSIIELDRCGDVTSAQR</sequence>
<keyword evidence="3" id="KW-1185">Reference proteome</keyword>
<dbReference type="RefSeq" id="WP_250338040.1">
    <property type="nucleotide sequence ID" value="NZ_CP063231.1"/>
</dbReference>
<keyword evidence="1" id="KW-0732">Signal</keyword>
<proteinExistence type="predicted"/>
<evidence type="ECO:0000313" key="2">
    <source>
        <dbReference type="EMBL" id="URL57091.1"/>
    </source>
</evidence>
<evidence type="ECO:0008006" key="4">
    <source>
        <dbReference type="Google" id="ProtNLM"/>
    </source>
</evidence>
<feature type="signal peptide" evidence="1">
    <location>
        <begin position="1"/>
        <end position="23"/>
    </location>
</feature>
<accession>A0ABY4T2R4</accession>
<evidence type="ECO:0000313" key="3">
    <source>
        <dbReference type="Proteomes" id="UP001056681"/>
    </source>
</evidence>
<feature type="chain" id="PRO_5047036655" description="FAS1 domain-containing protein" evidence="1">
    <location>
        <begin position="24"/>
        <end position="188"/>
    </location>
</feature>
<evidence type="ECO:0000256" key="1">
    <source>
        <dbReference type="SAM" id="SignalP"/>
    </source>
</evidence>
<protein>
    <recommendedName>
        <fullName evidence="4">FAS1 domain-containing protein</fullName>
    </recommendedName>
</protein>
<dbReference type="EMBL" id="CP063231">
    <property type="protein sequence ID" value="URL57091.1"/>
    <property type="molecule type" value="Genomic_DNA"/>
</dbReference>